<dbReference type="InterPro" id="IPR002501">
    <property type="entry name" value="PsdUridine_synth_N"/>
</dbReference>
<name>A0A382V4Y8_9ZZZZ</name>
<protein>
    <recommendedName>
        <fullName evidence="1">tRNA pseudouridine(55) synthase</fullName>
        <ecNumber evidence="1">5.4.99.25</ecNumber>
    </recommendedName>
</protein>
<dbReference type="EMBL" id="UINC01149230">
    <property type="protein sequence ID" value="SVD41569.1"/>
    <property type="molecule type" value="Genomic_DNA"/>
</dbReference>
<dbReference type="PANTHER" id="PTHR13767:SF2">
    <property type="entry name" value="PSEUDOURIDYLATE SYNTHASE TRUB1"/>
    <property type="match status" value="1"/>
</dbReference>
<evidence type="ECO:0000256" key="3">
    <source>
        <dbReference type="ARBA" id="ARBA00023235"/>
    </source>
</evidence>
<feature type="domain" description="Pseudouridine synthase II N-terminal" evidence="4">
    <location>
        <begin position="23"/>
        <end position="88"/>
    </location>
</feature>
<keyword evidence="3" id="KW-0413">Isomerase</keyword>
<dbReference type="InterPro" id="IPR020103">
    <property type="entry name" value="PsdUridine_synth_cat_dom_sf"/>
</dbReference>
<sequence>MNGFLLIDKPSGISSSSCVYSLRKLLNKKKIGHCGTLDPLATGVLPICIGEATKFSNYVSDQTKEYRSTIKFGIETDTGDIFGKEISRK</sequence>
<dbReference type="GO" id="GO:0160148">
    <property type="term" value="F:tRNA pseudouridine(55) synthase activity"/>
    <property type="evidence" value="ECO:0007669"/>
    <property type="project" value="UniProtKB-EC"/>
</dbReference>
<gene>
    <name evidence="5" type="ORF">METZ01_LOCUS394423</name>
</gene>
<dbReference type="Gene3D" id="3.30.2350.10">
    <property type="entry name" value="Pseudouridine synthase"/>
    <property type="match status" value="1"/>
</dbReference>
<dbReference type="GO" id="GO:1990481">
    <property type="term" value="P:mRNA pseudouridine synthesis"/>
    <property type="evidence" value="ECO:0007669"/>
    <property type="project" value="TreeGrafter"/>
</dbReference>
<evidence type="ECO:0000256" key="1">
    <source>
        <dbReference type="ARBA" id="ARBA00012787"/>
    </source>
</evidence>
<dbReference type="EC" id="5.4.99.25" evidence="1"/>
<reference evidence="5" key="1">
    <citation type="submission" date="2018-05" db="EMBL/GenBank/DDBJ databases">
        <authorList>
            <person name="Lanie J.A."/>
            <person name="Ng W.-L."/>
            <person name="Kazmierczak K.M."/>
            <person name="Andrzejewski T.M."/>
            <person name="Davidsen T.M."/>
            <person name="Wayne K.J."/>
            <person name="Tettelin H."/>
            <person name="Glass J.I."/>
            <person name="Rusch D."/>
            <person name="Podicherti R."/>
            <person name="Tsui H.-C.T."/>
            <person name="Winkler M.E."/>
        </authorList>
    </citation>
    <scope>NUCLEOTIDE SEQUENCE</scope>
</reference>
<organism evidence="5">
    <name type="scientific">marine metagenome</name>
    <dbReference type="NCBI Taxonomy" id="408172"/>
    <lineage>
        <taxon>unclassified sequences</taxon>
        <taxon>metagenomes</taxon>
        <taxon>ecological metagenomes</taxon>
    </lineage>
</organism>
<dbReference type="PANTHER" id="PTHR13767">
    <property type="entry name" value="TRNA-PSEUDOURIDINE SYNTHASE"/>
    <property type="match status" value="1"/>
</dbReference>
<evidence type="ECO:0000259" key="4">
    <source>
        <dbReference type="Pfam" id="PF01509"/>
    </source>
</evidence>
<evidence type="ECO:0000256" key="2">
    <source>
        <dbReference type="ARBA" id="ARBA00022694"/>
    </source>
</evidence>
<feature type="non-terminal residue" evidence="5">
    <location>
        <position position="89"/>
    </location>
</feature>
<dbReference type="GO" id="GO:0003723">
    <property type="term" value="F:RNA binding"/>
    <property type="evidence" value="ECO:0007669"/>
    <property type="project" value="InterPro"/>
</dbReference>
<dbReference type="GO" id="GO:0006400">
    <property type="term" value="P:tRNA modification"/>
    <property type="evidence" value="ECO:0007669"/>
    <property type="project" value="TreeGrafter"/>
</dbReference>
<accession>A0A382V4Y8</accession>
<dbReference type="SUPFAM" id="SSF55120">
    <property type="entry name" value="Pseudouridine synthase"/>
    <property type="match status" value="1"/>
</dbReference>
<proteinExistence type="predicted"/>
<keyword evidence="2" id="KW-0819">tRNA processing</keyword>
<dbReference type="AlphaFoldDB" id="A0A382V4Y8"/>
<dbReference type="Pfam" id="PF01509">
    <property type="entry name" value="TruB_N"/>
    <property type="match status" value="1"/>
</dbReference>
<evidence type="ECO:0000313" key="5">
    <source>
        <dbReference type="EMBL" id="SVD41569.1"/>
    </source>
</evidence>
<dbReference type="InterPro" id="IPR014780">
    <property type="entry name" value="tRNA_psdUridine_synth_TruB"/>
</dbReference>